<sequence>MKVRLLAASLAAMTLVSAAASAQDTTSERGKLSYAIGYNTGNELAELTARGEAVDVNTVIKAIQDAYAKKQPAVPVDQLRAAVENMQKRQQAKMEAEFAKLSSENKSQSDTFLAQNRAKQGVQTLPGSTVQYRVIENGSGAKPTQASDVQINYKGTLPDGTVFVDTAQPQEGQQAGPVTMKISQIPLVGLREALLQMPTGARWEVVLPGDKAYGTTIQAGRMANQAVVFDVKLVSVK</sequence>
<proteinExistence type="inferred from homology"/>
<evidence type="ECO:0000256" key="2">
    <source>
        <dbReference type="ARBA" id="ARBA00006577"/>
    </source>
</evidence>
<gene>
    <name evidence="9" type="ORF">FQY83_17075</name>
</gene>
<dbReference type="InterPro" id="IPR036944">
    <property type="entry name" value="PPIase_FKBP_N_sf"/>
</dbReference>
<feature type="chain" id="PRO_5022936439" description="Peptidyl-prolyl cis-trans isomerase" evidence="7">
    <location>
        <begin position="23"/>
        <end position="237"/>
    </location>
</feature>
<feature type="signal peptide" evidence="7">
    <location>
        <begin position="1"/>
        <end position="22"/>
    </location>
</feature>
<comment type="similarity">
    <text evidence="2 6">Belongs to the FKBP-type PPIase family.</text>
</comment>
<dbReference type="InterPro" id="IPR001179">
    <property type="entry name" value="PPIase_FKBP_dom"/>
</dbReference>
<comment type="catalytic activity">
    <reaction evidence="1 5 6">
        <text>[protein]-peptidylproline (omega=180) = [protein]-peptidylproline (omega=0)</text>
        <dbReference type="Rhea" id="RHEA:16237"/>
        <dbReference type="Rhea" id="RHEA-COMP:10747"/>
        <dbReference type="Rhea" id="RHEA-COMP:10748"/>
        <dbReference type="ChEBI" id="CHEBI:83833"/>
        <dbReference type="ChEBI" id="CHEBI:83834"/>
        <dbReference type="EC" id="5.2.1.8"/>
    </reaction>
</comment>
<keyword evidence="7" id="KW-0732">Signal</keyword>
<dbReference type="RefSeq" id="WP_146389377.1">
    <property type="nucleotide sequence ID" value="NZ_VOHK01000010.1"/>
</dbReference>
<dbReference type="EMBL" id="VOHK01000010">
    <property type="protein sequence ID" value="TWT17481.1"/>
    <property type="molecule type" value="Genomic_DNA"/>
</dbReference>
<keyword evidence="10" id="KW-1185">Reference proteome</keyword>
<dbReference type="Proteomes" id="UP000319980">
    <property type="component" value="Unassembled WGS sequence"/>
</dbReference>
<evidence type="ECO:0000313" key="9">
    <source>
        <dbReference type="EMBL" id="TWT17481.1"/>
    </source>
</evidence>
<dbReference type="Gene3D" id="1.10.287.460">
    <property type="entry name" value="Peptidyl-prolyl cis-trans isomerase, FKBP-type, N-terminal domain"/>
    <property type="match status" value="1"/>
</dbReference>
<keyword evidence="4 5" id="KW-0413">Isomerase</keyword>
<dbReference type="InterPro" id="IPR000774">
    <property type="entry name" value="PPIase_FKBP_N"/>
</dbReference>
<dbReference type="Gene3D" id="3.10.50.40">
    <property type="match status" value="1"/>
</dbReference>
<dbReference type="PANTHER" id="PTHR43811:SF23">
    <property type="entry name" value="FKBP-TYPE 22 KDA PEPTIDYL-PROLYL CIS-TRANS ISOMERASE"/>
    <property type="match status" value="1"/>
</dbReference>
<dbReference type="GO" id="GO:0003755">
    <property type="term" value="F:peptidyl-prolyl cis-trans isomerase activity"/>
    <property type="evidence" value="ECO:0007669"/>
    <property type="project" value="UniProtKB-UniRule"/>
</dbReference>
<dbReference type="Pfam" id="PF00254">
    <property type="entry name" value="FKBP_C"/>
    <property type="match status" value="1"/>
</dbReference>
<dbReference type="PANTHER" id="PTHR43811">
    <property type="entry name" value="FKBP-TYPE PEPTIDYL-PROLYL CIS-TRANS ISOMERASE FKPA"/>
    <property type="match status" value="1"/>
</dbReference>
<evidence type="ECO:0000256" key="3">
    <source>
        <dbReference type="ARBA" id="ARBA00023110"/>
    </source>
</evidence>
<organism evidence="9 10">
    <name type="scientific">Luteimonas marina</name>
    <dbReference type="NCBI Taxonomy" id="488485"/>
    <lineage>
        <taxon>Bacteria</taxon>
        <taxon>Pseudomonadati</taxon>
        <taxon>Pseudomonadota</taxon>
        <taxon>Gammaproteobacteria</taxon>
        <taxon>Lysobacterales</taxon>
        <taxon>Lysobacteraceae</taxon>
        <taxon>Luteimonas</taxon>
    </lineage>
</organism>
<name>A0A5C5TTD4_9GAMM</name>
<evidence type="ECO:0000259" key="8">
    <source>
        <dbReference type="PROSITE" id="PS50059"/>
    </source>
</evidence>
<evidence type="ECO:0000256" key="4">
    <source>
        <dbReference type="ARBA" id="ARBA00023235"/>
    </source>
</evidence>
<protein>
    <recommendedName>
        <fullName evidence="6">Peptidyl-prolyl cis-trans isomerase</fullName>
        <ecNumber evidence="6">5.2.1.8</ecNumber>
    </recommendedName>
</protein>
<comment type="caution">
    <text evidence="9">The sequence shown here is derived from an EMBL/GenBank/DDBJ whole genome shotgun (WGS) entry which is preliminary data.</text>
</comment>
<dbReference type="PROSITE" id="PS50059">
    <property type="entry name" value="FKBP_PPIASE"/>
    <property type="match status" value="1"/>
</dbReference>
<dbReference type="SUPFAM" id="SSF54534">
    <property type="entry name" value="FKBP-like"/>
    <property type="match status" value="1"/>
</dbReference>
<dbReference type="Pfam" id="PF01346">
    <property type="entry name" value="FKBP_N"/>
    <property type="match status" value="1"/>
</dbReference>
<dbReference type="GO" id="GO:0006457">
    <property type="term" value="P:protein folding"/>
    <property type="evidence" value="ECO:0007669"/>
    <property type="project" value="InterPro"/>
</dbReference>
<dbReference type="InterPro" id="IPR046357">
    <property type="entry name" value="PPIase_dom_sf"/>
</dbReference>
<dbReference type="AlphaFoldDB" id="A0A5C5TTD4"/>
<keyword evidence="3 5" id="KW-0697">Rotamase</keyword>
<accession>A0A5C5TTD4</accession>
<dbReference type="OrthoDB" id="9814548at2"/>
<feature type="domain" description="PPIase FKBP-type" evidence="8">
    <location>
        <begin position="146"/>
        <end position="237"/>
    </location>
</feature>
<evidence type="ECO:0000256" key="5">
    <source>
        <dbReference type="PROSITE-ProRule" id="PRU00277"/>
    </source>
</evidence>
<evidence type="ECO:0000256" key="6">
    <source>
        <dbReference type="RuleBase" id="RU003915"/>
    </source>
</evidence>
<reference evidence="9 10" key="1">
    <citation type="journal article" date="2008" name="Int. J. Syst. Evol. Microbiol.">
        <title>Luteimonas marina sp. nov., isolated from seawater.</title>
        <authorList>
            <person name="Baik K.S."/>
            <person name="Park S.C."/>
            <person name="Kim M.S."/>
            <person name="Kim E.M."/>
            <person name="Park C."/>
            <person name="Chun J."/>
            <person name="Seong C.N."/>
        </authorList>
    </citation>
    <scope>NUCLEOTIDE SEQUENCE [LARGE SCALE GENOMIC DNA]</scope>
    <source>
        <strain evidence="9 10">FR1330</strain>
    </source>
</reference>
<evidence type="ECO:0000256" key="7">
    <source>
        <dbReference type="SAM" id="SignalP"/>
    </source>
</evidence>
<dbReference type="EC" id="5.2.1.8" evidence="6"/>
<evidence type="ECO:0000313" key="10">
    <source>
        <dbReference type="Proteomes" id="UP000319980"/>
    </source>
</evidence>
<evidence type="ECO:0000256" key="1">
    <source>
        <dbReference type="ARBA" id="ARBA00000971"/>
    </source>
</evidence>